<reference evidence="4" key="1">
    <citation type="submission" date="2017-04" db="EMBL/GenBank/DDBJ databases">
        <title>Function of individual gut microbiota members based on whole genome sequencing of pure cultures obtained from chicken caecum.</title>
        <authorList>
            <person name="Medvecky M."/>
            <person name="Cejkova D."/>
            <person name="Polansky O."/>
            <person name="Karasova D."/>
            <person name="Kubasova T."/>
            <person name="Cizek A."/>
            <person name="Rychlik I."/>
        </authorList>
    </citation>
    <scope>NUCLEOTIDE SEQUENCE [LARGE SCALE GENOMIC DNA]</scope>
    <source>
        <strain evidence="4">An175</strain>
    </source>
</reference>
<feature type="transmembrane region" description="Helical" evidence="1">
    <location>
        <begin position="913"/>
        <end position="934"/>
    </location>
</feature>
<evidence type="ECO:0000313" key="3">
    <source>
        <dbReference type="EMBL" id="OUP69909.1"/>
    </source>
</evidence>
<feature type="transmembrane region" description="Helical" evidence="1">
    <location>
        <begin position="1056"/>
        <end position="1074"/>
    </location>
</feature>
<organism evidence="3 4">
    <name type="scientific">Anaerotruncus colihominis</name>
    <dbReference type="NCBI Taxonomy" id="169435"/>
    <lineage>
        <taxon>Bacteria</taxon>
        <taxon>Bacillati</taxon>
        <taxon>Bacillota</taxon>
        <taxon>Clostridia</taxon>
        <taxon>Eubacteriales</taxon>
        <taxon>Oscillospiraceae</taxon>
        <taxon>Anaerotruncus</taxon>
    </lineage>
</organism>
<dbReference type="Proteomes" id="UP000196386">
    <property type="component" value="Unassembled WGS sequence"/>
</dbReference>
<feature type="transmembrane region" description="Helical" evidence="1">
    <location>
        <begin position="1310"/>
        <end position="1332"/>
    </location>
</feature>
<keyword evidence="1" id="KW-1133">Transmembrane helix</keyword>
<dbReference type="NCBIfam" id="TIGR02675">
    <property type="entry name" value="tape_meas_nterm"/>
    <property type="match status" value="1"/>
</dbReference>
<feature type="transmembrane region" description="Helical" evidence="1">
    <location>
        <begin position="1113"/>
        <end position="1133"/>
    </location>
</feature>
<feature type="transmembrane region" description="Helical" evidence="1">
    <location>
        <begin position="1080"/>
        <end position="1101"/>
    </location>
</feature>
<dbReference type="Pfam" id="PF20155">
    <property type="entry name" value="TMP_3"/>
    <property type="match status" value="1"/>
</dbReference>
<feature type="transmembrane region" description="Helical" evidence="1">
    <location>
        <begin position="999"/>
        <end position="1020"/>
    </location>
</feature>
<keyword evidence="1" id="KW-0812">Transmembrane</keyword>
<feature type="transmembrane region" description="Helical" evidence="1">
    <location>
        <begin position="879"/>
        <end position="901"/>
    </location>
</feature>
<proteinExistence type="predicted"/>
<feature type="transmembrane region" description="Helical" evidence="1">
    <location>
        <begin position="1217"/>
        <end position="1241"/>
    </location>
</feature>
<protein>
    <submittedName>
        <fullName evidence="3">Phage tail tape measure protein</fullName>
    </submittedName>
</protein>
<dbReference type="EMBL" id="NFKP01000007">
    <property type="protein sequence ID" value="OUP69909.1"/>
    <property type="molecule type" value="Genomic_DNA"/>
</dbReference>
<feature type="transmembrane region" description="Helical" evidence="1">
    <location>
        <begin position="757"/>
        <end position="777"/>
    </location>
</feature>
<dbReference type="InterPro" id="IPR016024">
    <property type="entry name" value="ARM-type_fold"/>
</dbReference>
<evidence type="ECO:0000259" key="2">
    <source>
        <dbReference type="Pfam" id="PF20155"/>
    </source>
</evidence>
<name>A0A1Y4MXG8_9FIRM</name>
<feature type="transmembrane region" description="Helical" evidence="1">
    <location>
        <begin position="816"/>
        <end position="837"/>
    </location>
</feature>
<feature type="transmembrane region" description="Helical" evidence="1">
    <location>
        <begin position="731"/>
        <end position="751"/>
    </location>
</feature>
<feature type="transmembrane region" description="Helical" evidence="1">
    <location>
        <begin position="967"/>
        <end position="987"/>
    </location>
</feature>
<feature type="domain" description="Tape measure protein N-terminal" evidence="2">
    <location>
        <begin position="74"/>
        <end position="224"/>
    </location>
</feature>
<gene>
    <name evidence="3" type="ORF">B5F11_07810</name>
</gene>
<feature type="transmembrane region" description="Helical" evidence="1">
    <location>
        <begin position="849"/>
        <end position="867"/>
    </location>
</feature>
<dbReference type="SUPFAM" id="SSF48371">
    <property type="entry name" value="ARM repeat"/>
    <property type="match status" value="1"/>
</dbReference>
<accession>A0A1Y4MXG8</accession>
<evidence type="ECO:0000256" key="1">
    <source>
        <dbReference type="SAM" id="Phobius"/>
    </source>
</evidence>
<feature type="transmembrane region" description="Helical" evidence="1">
    <location>
        <begin position="1338"/>
        <end position="1366"/>
    </location>
</feature>
<feature type="transmembrane region" description="Helical" evidence="1">
    <location>
        <begin position="1171"/>
        <end position="1197"/>
    </location>
</feature>
<feature type="transmembrane region" description="Helical" evidence="1">
    <location>
        <begin position="1139"/>
        <end position="1164"/>
    </location>
</feature>
<dbReference type="InterPro" id="IPR013491">
    <property type="entry name" value="Tape_meas_N"/>
</dbReference>
<comment type="caution">
    <text evidence="3">The sequence shown here is derived from an EMBL/GenBank/DDBJ whole genome shotgun (WGS) entry which is preliminary data.</text>
</comment>
<sequence length="2228" mass="230994">MTPLTNAVETVRMKFSALEVMAVTALANITNSALNAGKNIISALTIDPIKTGFQEYETQINAVQTILANTQHEGTNLQQVNRALDELNTYADKTIYNFTEMTRNIGTFTAAGVNLQTSVDSIKGIANLAAVSGSTSQQASTAMYQLSQALAAGKVQLMDWNSVVNAGMGGKVFQDALIRTSELLGTGAEEAINMYGSFRESLTKTGWLTTEVLTETLKQFAGAYDEADLIAQGFSESQAKEIVQMAKTAEDAATKVKTFTQLWDTLKESAQSGWTQTWEILIGDFGEAKELLTEISDSIGGVIGKTAEARNAVLSSGLSSGWKQLLDQGIADEAGYIEAIEEVARKNGDAFDKMVEDADDFSDALKQGLQDGVISSSTLTEAVYNLQDKMSSMSEEELKAAGYTSDMVKQIEDLDAGLRDGSISMDEFTEKILRPSGRENLIQALWNSAKGLMSVITPLKEAFREIFPPVTGEQLYEFTEGLRELTEKFKIGEETANNLKRTFKGVFALFDIGFQGVKALAGGFADLIGYVAPAGNGFLEITANIGDFIVGIDEAIKSSDAFNKAIEGIGNFLKPIADGVKSFVKAIADAFGEFVNIDTSGLEKFTDKVKVRFEPFVKLGDLVKKAFEGIAKIIEKAAPVLSKLGSIIANAFSNIGEAILTAFDTASFDPILDLFNSGLFAAILLGVKKFIDSLSEITENGGGILGSFKDILDGVKGSLEAWQSSLKAGTLLKIAGAMAILTAAIIALSLVDSEKLNTSLGALSVLFVELLGSMTIFEKVMNGAAIKGMGQLTIAMIGMSTAVLILAGAVQKLSGLDWGGLVKGLAGVAGLSAILVVSAKGLSKSSGGLIKSSTGLVIFAAAIRILVDAVEDLGALDISSLAKGLIGVGVLCAELALFLKVTDLDGMGILKGTGLILLAASINILANAVGAFGALDIPSLIKGLSAIAVVLTELAVFTKLTANAKNVIATATAMTILGAAMVIFGEAVKKMGNLSWNEIGKGLTTMAGSLAAVTVAMRLLPKGMISKATGLVEVGAALLIIGEAVRSMGGMSVEEIAKGLITLAGSMTILVVALNAMKGALPGAAAVLTVSAALAIFTPVLKALGSMSLESIVKGLVTLAGSFTILGVAGAVLGPLSPAILALSAAIAVLGVGCLAAGAGILAFSAGLSALAVSGAAGAASLVVAVSSILSLIPLIFEAIGEGLLSLATVIANGGPAITKAVTVLILAAVDALTTAVPAVVDGLFVLLDSILSALVEHTPTIVEQLFDILIGVIQALTAKLPELIKAGVELLMAFFDGVIDALSGIDVNVLIKGIAGIGLLSAIMLALSAVASLVPGAMLGVLGMGAVIAELALVLAAVGALAQIPGLKWLIGEGGDLLQGIGTAIGQFVGGIVGGFMSGVSSQFPKIGSDLSAFMTNVQPFIEGASRIDSSMMDGAKALAETILILTAADILDGLTAWITGGSSLSDFASQLVPFGEAMRDFSIAIAGMDGELVANAATAGRTLAEMAATLPNSGGVLGFFAGENDMNEFGAQLIPFGEAMMGFASAVRGLDADAVTNASIAGKAMAEMATTIPNSGGVVGFFAGENDMDMFGEQLIPFGEAMMKFSKAVKGLDANVIVESATAGKALVELANTVPNSGGVVGFFAGENDIDTFGEKLVPFGKAMKSYSDSISGINADAVTNSATAGKSIVELANTLPNTGGLVSWFTGDNDIASFGASLVSFGQNFAQYSDYMKNVDANIVTATTNAATSIVELQKSLPKEGGWFSDDMTLSSFGSDMASFGANFRRYYDSISGIDTALLSGVITQTNRLVSMANGMAELDTSGMTSFSSALTTLGETGVTGFIDSFNNAESKIVAAASGMLSSFIRGANAKKSELSSTFTSLVQAVLTAINGKSGEFQASGSTLMVKFITGVRSQDNASKTAFTNIISGCLTAIRNKYGEFTSTGTQTMVKLIAGVRSQDSNARMAFTTIISACLTAIKNKYPEFTSAGKECMVKFIAGVKSKESELKIAFTATLGDAVSAIKDYYDQFYSAGAYLVDGFCDGISENTWKAEAAARAMAEAAAEAAEEELDEHSPSKRFYGIGDFAGVGFINALIDNVSKAGRAGREIAKASIDGLNRVISQISEYIDADMDVQPTIRPVLDLSAVEAGAMHLNTLFSRNRAMSVGMGMNDRISDVETMSEEHAAYGNTYQFTQNNYSPKALSRIEIYRQTKNQFSAMKGLVGNT</sequence>
<feature type="transmembrane region" description="Helical" evidence="1">
    <location>
        <begin position="789"/>
        <end position="810"/>
    </location>
</feature>
<keyword evidence="1" id="KW-0472">Membrane</keyword>
<evidence type="ECO:0000313" key="4">
    <source>
        <dbReference type="Proteomes" id="UP000196386"/>
    </source>
</evidence>